<dbReference type="GO" id="GO:0003735">
    <property type="term" value="F:structural constituent of ribosome"/>
    <property type="evidence" value="ECO:0007669"/>
    <property type="project" value="InterPro"/>
</dbReference>
<dbReference type="PRINTS" id="PR00976">
    <property type="entry name" value="RIBOSOMALS21"/>
</dbReference>
<dbReference type="Gene3D" id="1.20.5.1150">
    <property type="entry name" value="Ribosomal protein S8"/>
    <property type="match status" value="1"/>
</dbReference>
<dbReference type="AlphaFoldDB" id="A0A1V5ZQ79"/>
<organism evidence="8">
    <name type="scientific">candidate division CPR1 bacterium ADurb.Bin160</name>
    <dbReference type="NCBI Taxonomy" id="1852826"/>
    <lineage>
        <taxon>Bacteria</taxon>
        <taxon>candidate division CPR1</taxon>
    </lineage>
</organism>
<dbReference type="GO" id="GO:0006412">
    <property type="term" value="P:translation"/>
    <property type="evidence" value="ECO:0007669"/>
    <property type="project" value="UniProtKB-UniRule"/>
</dbReference>
<evidence type="ECO:0000256" key="7">
    <source>
        <dbReference type="SAM" id="MobiDB-lite"/>
    </source>
</evidence>
<feature type="region of interest" description="Disordered" evidence="7">
    <location>
        <begin position="96"/>
        <end position="115"/>
    </location>
</feature>
<evidence type="ECO:0000313" key="8">
    <source>
        <dbReference type="EMBL" id="OQB42004.1"/>
    </source>
</evidence>
<evidence type="ECO:0000256" key="2">
    <source>
        <dbReference type="ARBA" id="ARBA00022980"/>
    </source>
</evidence>
<dbReference type="HAMAP" id="MF_00358">
    <property type="entry name" value="Ribosomal_bS21"/>
    <property type="match status" value="1"/>
</dbReference>
<evidence type="ECO:0000256" key="4">
    <source>
        <dbReference type="ARBA" id="ARBA00035135"/>
    </source>
</evidence>
<dbReference type="NCBIfam" id="TIGR00030">
    <property type="entry name" value="S21p"/>
    <property type="match status" value="1"/>
</dbReference>
<evidence type="ECO:0000256" key="1">
    <source>
        <dbReference type="ARBA" id="ARBA00006640"/>
    </source>
</evidence>
<feature type="region of interest" description="Disordered" evidence="7">
    <location>
        <begin position="54"/>
        <end position="73"/>
    </location>
</feature>
<dbReference type="EMBL" id="MWDB01000007">
    <property type="protein sequence ID" value="OQB42004.1"/>
    <property type="molecule type" value="Genomic_DNA"/>
</dbReference>
<evidence type="ECO:0000256" key="3">
    <source>
        <dbReference type="ARBA" id="ARBA00023274"/>
    </source>
</evidence>
<feature type="compositionally biased region" description="Basic residues" evidence="7">
    <location>
        <begin position="54"/>
        <end position="66"/>
    </location>
</feature>
<gene>
    <name evidence="5" type="primary">rpsU</name>
    <name evidence="8" type="ORF">BWY04_00490</name>
</gene>
<keyword evidence="2 5" id="KW-0689">Ribosomal protein</keyword>
<comment type="caution">
    <text evidence="8">The sequence shown here is derived from an EMBL/GenBank/DDBJ whole genome shotgun (WGS) entry which is preliminary data.</text>
</comment>
<evidence type="ECO:0000256" key="6">
    <source>
        <dbReference type="RuleBase" id="RU000667"/>
    </source>
</evidence>
<dbReference type="GO" id="GO:1990904">
    <property type="term" value="C:ribonucleoprotein complex"/>
    <property type="evidence" value="ECO:0007669"/>
    <property type="project" value="UniProtKB-KW"/>
</dbReference>
<proteinExistence type="inferred from homology"/>
<reference evidence="8" key="1">
    <citation type="submission" date="2017-02" db="EMBL/GenBank/DDBJ databases">
        <title>Delving into the versatile metabolic prowess of the omnipresent phylum Bacteroidetes.</title>
        <authorList>
            <person name="Nobu M.K."/>
            <person name="Mei R."/>
            <person name="Narihiro T."/>
            <person name="Kuroda K."/>
            <person name="Liu W.-T."/>
        </authorList>
    </citation>
    <scope>NUCLEOTIDE SEQUENCE</scope>
    <source>
        <strain evidence="8">ADurb.Bin160</strain>
    </source>
</reference>
<sequence>MKKTRFKKQTDLKPIKGIEVVPKFEGEDFDKILKRFRKKVVKSGILKEAVKRMAYKKPSDKKRKEKKQNILRNLKRQNKIEEIELGEDKLAYNRKPNWNRRETENKNIAKENKNE</sequence>
<dbReference type="Proteomes" id="UP000485621">
    <property type="component" value="Unassembled WGS sequence"/>
</dbReference>
<evidence type="ECO:0000256" key="5">
    <source>
        <dbReference type="HAMAP-Rule" id="MF_00358"/>
    </source>
</evidence>
<feature type="compositionally biased region" description="Basic and acidic residues" evidence="7">
    <location>
        <begin position="99"/>
        <end position="115"/>
    </location>
</feature>
<accession>A0A1V5ZQ79</accession>
<keyword evidence="3 5" id="KW-0687">Ribonucleoprotein</keyword>
<dbReference type="InterPro" id="IPR001911">
    <property type="entry name" value="Ribosomal_bS21"/>
</dbReference>
<name>A0A1V5ZQ79_9BACT</name>
<dbReference type="InterPro" id="IPR038380">
    <property type="entry name" value="Ribosomal_bS21_sf"/>
</dbReference>
<dbReference type="Pfam" id="PF01165">
    <property type="entry name" value="Ribosomal_S21"/>
    <property type="match status" value="1"/>
</dbReference>
<comment type="similarity">
    <text evidence="1 5 6">Belongs to the bacterial ribosomal protein bS21 family.</text>
</comment>
<dbReference type="GO" id="GO:0005840">
    <property type="term" value="C:ribosome"/>
    <property type="evidence" value="ECO:0007669"/>
    <property type="project" value="UniProtKB-KW"/>
</dbReference>
<protein>
    <recommendedName>
        <fullName evidence="4 5">Small ribosomal subunit protein bS21</fullName>
    </recommendedName>
</protein>